<dbReference type="UniPathway" id="UPA00070">
    <property type="reaction ID" value="UER00119"/>
</dbReference>
<evidence type="ECO:0000256" key="4">
    <source>
        <dbReference type="ARBA" id="ARBA00022679"/>
    </source>
</evidence>
<dbReference type="CDD" id="cd06223">
    <property type="entry name" value="PRTases_typeI"/>
    <property type="match status" value="1"/>
</dbReference>
<evidence type="ECO:0000256" key="3">
    <source>
        <dbReference type="ARBA" id="ARBA00022676"/>
    </source>
</evidence>
<evidence type="ECO:0000256" key="1">
    <source>
        <dbReference type="ARBA" id="ARBA00004889"/>
    </source>
</evidence>
<dbReference type="InterPro" id="IPR029057">
    <property type="entry name" value="PRTase-like"/>
</dbReference>
<reference evidence="7 8" key="1">
    <citation type="journal article" date="2009" name="Genome Biol.">
        <title>Community-wide analysis of microbial genome sequence signatures.</title>
        <authorList>
            <person name="Dick G.J."/>
            <person name="Andersson A.F."/>
            <person name="Baker B.J."/>
            <person name="Simmons S.L."/>
            <person name="Thomas B.C."/>
            <person name="Yelton A.P."/>
            <person name="Banfield J.F."/>
        </authorList>
    </citation>
    <scope>NUCLEOTIDE SEQUENCE [LARGE SCALE GENOMIC DNA]</scope>
    <source>
        <strain evidence="7">ARMAN-2</strain>
    </source>
</reference>
<reference evidence="7 8" key="2">
    <citation type="journal article" date="2010" name="Proc. Natl. Acad. Sci. U.S.A.">
        <title>Enigmatic, ultrasmall, uncultivated Archaea.</title>
        <authorList>
            <person name="Baker B.J."/>
            <person name="Comolli L.R."/>
            <person name="Dick G.J."/>
            <person name="Hauser L.J."/>
            <person name="Hyatt D."/>
            <person name="Dill B.D."/>
            <person name="Land M.L."/>
            <person name="Verberkmoes N.C."/>
            <person name="Hettich R.L."/>
            <person name="Banfield J.F."/>
        </authorList>
    </citation>
    <scope>NUCLEOTIDE SEQUENCE [LARGE SCALE GENOMIC DNA]</scope>
    <source>
        <strain evidence="7">ARMAN-2</strain>
    </source>
</reference>
<dbReference type="SUPFAM" id="SSF53271">
    <property type="entry name" value="PRTase-like"/>
    <property type="match status" value="1"/>
</dbReference>
<dbReference type="Proteomes" id="UP000332487">
    <property type="component" value="Unassembled WGS sequence"/>
</dbReference>
<accession>C7DGC8</accession>
<feature type="binding site" description="in other chain" evidence="6">
    <location>
        <begin position="144"/>
        <end position="152"/>
    </location>
    <ligand>
        <name>5-phospho-alpha-D-ribose 1-diphosphate</name>
        <dbReference type="ChEBI" id="CHEBI:58017"/>
        <note>ligand shared between dimeric partners</note>
    </ligand>
</feature>
<dbReference type="PANTHER" id="PTHR19278">
    <property type="entry name" value="OROTATE PHOSPHORIBOSYLTRANSFERASE"/>
    <property type="match status" value="1"/>
</dbReference>
<comment type="similarity">
    <text evidence="6">Belongs to the purine/pyrimidine phosphoribosyltransferase family. PyrE subfamily.</text>
</comment>
<evidence type="ECO:0000313" key="8">
    <source>
        <dbReference type="Proteomes" id="UP000332487"/>
    </source>
</evidence>
<comment type="function">
    <text evidence="6">Catalyzes the transfer of a ribosyl phosphate group from 5-phosphoribose 1-diphosphate to orotate, leading to the formation of orotidine monophosphate (OMP).</text>
</comment>
<evidence type="ECO:0000313" key="7">
    <source>
        <dbReference type="EMBL" id="EET90456.1"/>
    </source>
</evidence>
<dbReference type="GO" id="GO:0019856">
    <property type="term" value="P:pyrimidine nucleobase biosynthetic process"/>
    <property type="evidence" value="ECO:0007669"/>
    <property type="project" value="TreeGrafter"/>
</dbReference>
<evidence type="ECO:0000256" key="5">
    <source>
        <dbReference type="ARBA" id="ARBA00022975"/>
    </source>
</evidence>
<name>C7DGC8_MICA2</name>
<keyword evidence="3 6" id="KW-0328">Glycosyltransferase</keyword>
<dbReference type="InterPro" id="IPR000836">
    <property type="entry name" value="PRTase_dom"/>
</dbReference>
<feature type="binding site" description="in other chain" evidence="6">
    <location>
        <position position="106"/>
    </location>
    <ligand>
        <name>5-phospho-alpha-D-ribose 1-diphosphate</name>
        <dbReference type="ChEBI" id="CHEBI:58017"/>
        <note>ligand shared between dimeric partners</note>
    </ligand>
</feature>
<evidence type="ECO:0000256" key="2">
    <source>
        <dbReference type="ARBA" id="ARBA00011971"/>
    </source>
</evidence>
<dbReference type="PANTHER" id="PTHR19278:SF9">
    <property type="entry name" value="URIDINE 5'-MONOPHOSPHATE SYNTHASE"/>
    <property type="match status" value="1"/>
</dbReference>
<dbReference type="InterPro" id="IPR023031">
    <property type="entry name" value="OPRT"/>
</dbReference>
<evidence type="ECO:0000256" key="6">
    <source>
        <dbReference type="HAMAP-Rule" id="MF_01208"/>
    </source>
</evidence>
<dbReference type="Gene3D" id="3.40.50.2020">
    <property type="match status" value="1"/>
</dbReference>
<dbReference type="AlphaFoldDB" id="C7DGC8"/>
<organism evidence="7 8">
    <name type="scientific">Candidatus Micrarchaeum acidiphilum ARMAN-2</name>
    <dbReference type="NCBI Taxonomy" id="425595"/>
    <lineage>
        <taxon>Archaea</taxon>
        <taxon>Candidatus Micrarchaeota</taxon>
        <taxon>Candidatus Micrarchaeia</taxon>
        <taxon>Candidatus Micrarchaeales</taxon>
        <taxon>Candidatus Micrarchaeaceae</taxon>
        <taxon>Candidatus Micrarchaeum</taxon>
    </lineage>
</organism>
<comment type="caution">
    <text evidence="6">Lacks conserved residue(s) required for the propagation of feature annotation.</text>
</comment>
<dbReference type="EC" id="2.4.2.10" evidence="2 6"/>
<keyword evidence="8" id="KW-1185">Reference proteome</keyword>
<dbReference type="GO" id="GO:0004588">
    <property type="term" value="F:orotate phosphoribosyltransferase activity"/>
    <property type="evidence" value="ECO:0007669"/>
    <property type="project" value="UniProtKB-UniRule"/>
</dbReference>
<comment type="subunit">
    <text evidence="6">Homodimer.</text>
</comment>
<comment type="catalytic activity">
    <reaction evidence="6">
        <text>orotidine 5'-phosphate + diphosphate = orotate + 5-phospho-alpha-D-ribose 1-diphosphate</text>
        <dbReference type="Rhea" id="RHEA:10380"/>
        <dbReference type="ChEBI" id="CHEBI:30839"/>
        <dbReference type="ChEBI" id="CHEBI:33019"/>
        <dbReference type="ChEBI" id="CHEBI:57538"/>
        <dbReference type="ChEBI" id="CHEBI:58017"/>
        <dbReference type="EC" id="2.4.2.10"/>
    </reaction>
</comment>
<dbReference type="GO" id="GO:0044205">
    <property type="term" value="P:'de novo' UMP biosynthetic process"/>
    <property type="evidence" value="ECO:0007669"/>
    <property type="project" value="UniProtKB-UniRule"/>
</dbReference>
<feature type="binding site" evidence="6">
    <location>
        <position position="105"/>
    </location>
    <ligand>
        <name>5-phospho-alpha-D-ribose 1-diphosphate</name>
        <dbReference type="ChEBI" id="CHEBI:58017"/>
        <note>ligand shared between dimeric partners</note>
    </ligand>
</feature>
<comment type="cofactor">
    <cofactor evidence="6">
        <name>Mg(2+)</name>
        <dbReference type="ChEBI" id="CHEBI:18420"/>
    </cofactor>
</comment>
<keyword evidence="4 6" id="KW-0808">Transferase</keyword>
<sequence>MDDFERLKKEIAGGIYENGMLLTWYRNNPSGWKLASGAWSPFYINLRQITSFPRLYSKVIDAFCMMLDKNGISISEHKAVGIAMGGIALANGVSLRFGMPSLYTRKLPEGVSTKEEIGSYISSHGQHALVEGVLKNNDRLMLFDDVVTSMESKVMAINQISMEVEKRRLSGIAVEAVYVVVDRGFGKEKAKALGLELHSILTLEEIVNLLGDALAPKERDVMLDYLKDAKAFQDAGMQNELRRAAKE</sequence>
<gene>
    <name evidence="6" type="primary">pyrE</name>
    <name evidence="7" type="ORF">UNLARM2_0132</name>
</gene>
<dbReference type="GO" id="GO:0000287">
    <property type="term" value="F:magnesium ion binding"/>
    <property type="evidence" value="ECO:0007669"/>
    <property type="project" value="UniProtKB-UniRule"/>
</dbReference>
<keyword evidence="6" id="KW-0460">Magnesium</keyword>
<protein>
    <recommendedName>
        <fullName evidence="2 6">Orotate phosphoribosyltransferase</fullName>
        <shortName evidence="6">OPRT</shortName>
        <shortName evidence="6">OPRTase</shortName>
        <ecNumber evidence="2 6">2.4.2.10</ecNumber>
    </recommendedName>
</protein>
<comment type="pathway">
    <text evidence="1 6">Pyrimidine metabolism; UMP biosynthesis via de novo pathway; UMP from orotate: step 1/2.</text>
</comment>
<feature type="binding site" evidence="6">
    <location>
        <position position="124"/>
    </location>
    <ligand>
        <name>5-phospho-alpha-D-ribose 1-diphosphate</name>
        <dbReference type="ChEBI" id="CHEBI:58017"/>
        <note>ligand shared between dimeric partners</note>
    </ligand>
</feature>
<keyword evidence="5 6" id="KW-0665">Pyrimidine biosynthesis</keyword>
<proteinExistence type="inferred from homology"/>
<feature type="binding site" evidence="6">
    <location>
        <position position="183"/>
    </location>
    <ligand>
        <name>orotate</name>
        <dbReference type="ChEBI" id="CHEBI:30839"/>
    </ligand>
</feature>
<dbReference type="HAMAP" id="MF_01208">
    <property type="entry name" value="PyrE"/>
    <property type="match status" value="1"/>
</dbReference>
<feature type="binding site" evidence="6">
    <location>
        <position position="148"/>
    </location>
    <ligand>
        <name>orotate</name>
        <dbReference type="ChEBI" id="CHEBI:30839"/>
    </ligand>
</feature>
<dbReference type="EMBL" id="GG697237">
    <property type="protein sequence ID" value="EET90456.1"/>
    <property type="molecule type" value="Genomic_DNA"/>
</dbReference>